<sequence>MAVCSVTIHRVNEDGTYNVDLGNGIPFMSIDYGVTKSELSFRDEEAFGEIFRKFAKANEMTKEQFNTLIDVDDFDSFWDEETERLFGDVQVTLTQCQAYKLIRTLGVAAKDFQVLLEKAESGSDGQEREPKYFKYYHNNTRMKAAKRTPARNFCGRRYGCSGVG</sequence>
<dbReference type="EMBL" id="CAICTM010002062">
    <property type="protein sequence ID" value="CAB9527757.1"/>
    <property type="molecule type" value="Genomic_DNA"/>
</dbReference>
<accession>A0A9N8HW27</accession>
<evidence type="ECO:0000313" key="1">
    <source>
        <dbReference type="EMBL" id="CAB9527757.1"/>
    </source>
</evidence>
<name>A0A9N8HW27_9STRA</name>
<dbReference type="Proteomes" id="UP001153069">
    <property type="component" value="Unassembled WGS sequence"/>
</dbReference>
<reference evidence="1" key="1">
    <citation type="submission" date="2020-06" db="EMBL/GenBank/DDBJ databases">
        <authorList>
            <consortium name="Plant Systems Biology data submission"/>
        </authorList>
    </citation>
    <scope>NUCLEOTIDE SEQUENCE</scope>
    <source>
        <strain evidence="1">D6</strain>
    </source>
</reference>
<evidence type="ECO:0000313" key="2">
    <source>
        <dbReference type="Proteomes" id="UP001153069"/>
    </source>
</evidence>
<comment type="caution">
    <text evidence="1">The sequence shown here is derived from an EMBL/GenBank/DDBJ whole genome shotgun (WGS) entry which is preliminary data.</text>
</comment>
<organism evidence="1 2">
    <name type="scientific">Seminavis robusta</name>
    <dbReference type="NCBI Taxonomy" id="568900"/>
    <lineage>
        <taxon>Eukaryota</taxon>
        <taxon>Sar</taxon>
        <taxon>Stramenopiles</taxon>
        <taxon>Ochrophyta</taxon>
        <taxon>Bacillariophyta</taxon>
        <taxon>Bacillariophyceae</taxon>
        <taxon>Bacillariophycidae</taxon>
        <taxon>Naviculales</taxon>
        <taxon>Naviculaceae</taxon>
        <taxon>Seminavis</taxon>
    </lineage>
</organism>
<gene>
    <name evidence="1" type="ORF">SEMRO_2064_G313130.1</name>
</gene>
<proteinExistence type="predicted"/>
<keyword evidence="2" id="KW-1185">Reference proteome</keyword>
<protein>
    <submittedName>
        <fullName evidence="1">Uncharacterized protein</fullName>
    </submittedName>
</protein>
<dbReference type="AlphaFoldDB" id="A0A9N8HW27"/>